<dbReference type="RefSeq" id="WP_258498848.1">
    <property type="nucleotide sequence ID" value="NZ_JANSKA010000002.1"/>
</dbReference>
<reference evidence="3 4" key="1">
    <citation type="submission" date="2022-08" db="EMBL/GenBank/DDBJ databases">
        <title>Tractidigestivibacter montrealensis type strain KD21.</title>
        <authorList>
            <person name="Diop K."/>
            <person name="Richard C."/>
            <person name="Routy B."/>
        </authorList>
    </citation>
    <scope>NUCLEOTIDE SEQUENCE [LARGE SCALE GENOMIC DNA]</scope>
    <source>
        <strain evidence="3 4">KD21</strain>
    </source>
</reference>
<feature type="compositionally biased region" description="Basic residues" evidence="1">
    <location>
        <begin position="26"/>
        <end position="36"/>
    </location>
</feature>
<accession>A0ABT1Z7J0</accession>
<sequence>MASHFAAHDSQYERLSRSNYTPQTAHRGHRGNNNGRRHHSRVGLVIALVIVAVVAVCGACAFQLYRSAMTAKGHAEDMVTELSTLKEAVKSGDTEALNNSVNTIVEDSDALNVEVTSPLWKLAANLPVVGEDVRSVQTLGAASSALVNDALVPIAQSVSGKKLSDIMHDGSFDVETISSVVAAVDQATPTIEGTLDTIHSLPEAHIPQLASAIEKVKTQTTQVRDTLAKAKPMLDVLPQMLGANGQTRTYLVIAQNNSELRSTGGLPGSWGTVTINNGTLTMGNFTTILHESGLKVDITDEERNAMATNMDTDPAQVNCDPDFVRVGELARDYWAQTGGGNVDGVIAIDPVFLQRLVALTGSITAPDGATLDGTNTAQALLSDVYWKYGNNGDAQDAYFASVAELAFKSVLSNLGNASIKDLKDVYKKSAADGRLLVWMNDQGEEQVMQELGVAGGLSTDPARPVLGVYMNDDSYSKLSWYTQAGTTIDGGTKNADGTTTYNVTTTLTNTITPEEAASAPIYIYGGNADKRDHSDMLHFVYFIAPAGGAITNFSASDGLIFTDYGINNATLSGLQFIRVRTHLRSGESGTFTYQVTVPAEATQPLALRTTPLAQESLMTNSAPASAEN</sequence>
<keyword evidence="4" id="KW-1185">Reference proteome</keyword>
<feature type="transmembrane region" description="Helical" evidence="2">
    <location>
        <begin position="42"/>
        <end position="65"/>
    </location>
</feature>
<feature type="region of interest" description="Disordered" evidence="1">
    <location>
        <begin position="1"/>
        <end position="36"/>
    </location>
</feature>
<name>A0ABT1Z7J0_9ACTN</name>
<gene>
    <name evidence="3" type="ORF">NVS32_04340</name>
</gene>
<protein>
    <submittedName>
        <fullName evidence="3">DUF4012 domain-containing protein</fullName>
    </submittedName>
</protein>
<dbReference type="EMBL" id="JANSKA010000002">
    <property type="protein sequence ID" value="MCR9036174.1"/>
    <property type="molecule type" value="Genomic_DNA"/>
</dbReference>
<dbReference type="Proteomes" id="UP001204320">
    <property type="component" value="Unassembled WGS sequence"/>
</dbReference>
<evidence type="ECO:0000313" key="4">
    <source>
        <dbReference type="Proteomes" id="UP001204320"/>
    </source>
</evidence>
<keyword evidence="2" id="KW-0472">Membrane</keyword>
<organism evidence="3 4">
    <name type="scientific">Tractidigestivibacter montrealensis</name>
    <dbReference type="NCBI Taxonomy" id="2972466"/>
    <lineage>
        <taxon>Bacteria</taxon>
        <taxon>Bacillati</taxon>
        <taxon>Actinomycetota</taxon>
        <taxon>Coriobacteriia</taxon>
        <taxon>Coriobacteriales</taxon>
        <taxon>Atopobiaceae</taxon>
        <taxon>Tractidigestivibacter</taxon>
    </lineage>
</organism>
<keyword evidence="2" id="KW-1133">Transmembrane helix</keyword>
<dbReference type="InterPro" id="IPR025101">
    <property type="entry name" value="DUF4012"/>
</dbReference>
<evidence type="ECO:0000313" key="3">
    <source>
        <dbReference type="EMBL" id="MCR9036174.1"/>
    </source>
</evidence>
<feature type="compositionally biased region" description="Basic and acidic residues" evidence="1">
    <location>
        <begin position="1"/>
        <end position="16"/>
    </location>
</feature>
<evidence type="ECO:0000256" key="1">
    <source>
        <dbReference type="SAM" id="MobiDB-lite"/>
    </source>
</evidence>
<proteinExistence type="predicted"/>
<dbReference type="Pfam" id="PF13196">
    <property type="entry name" value="DUF4012"/>
    <property type="match status" value="1"/>
</dbReference>
<keyword evidence="2" id="KW-0812">Transmembrane</keyword>
<evidence type="ECO:0000256" key="2">
    <source>
        <dbReference type="SAM" id="Phobius"/>
    </source>
</evidence>
<comment type="caution">
    <text evidence="3">The sequence shown here is derived from an EMBL/GenBank/DDBJ whole genome shotgun (WGS) entry which is preliminary data.</text>
</comment>